<proteinExistence type="predicted"/>
<reference evidence="2 3" key="1">
    <citation type="submission" date="2021-05" db="EMBL/GenBank/DDBJ databases">
        <title>A Polyphasic approach of four new species of the genus Ohtaekwangia: Ohtaekwangia histidinii sp. nov., Ohtaekwangia cretensis sp. nov., Ohtaekwangia indiensis sp. nov., Ohtaekwangia reichenbachii sp. nov. from diverse environment.</title>
        <authorList>
            <person name="Octaviana S."/>
        </authorList>
    </citation>
    <scope>NUCLEOTIDE SEQUENCE [LARGE SCALE GENOMIC DNA]</scope>
    <source>
        <strain evidence="2 3">PWU4</strain>
    </source>
</reference>
<dbReference type="PROSITE" id="PS51186">
    <property type="entry name" value="GNAT"/>
    <property type="match status" value="1"/>
</dbReference>
<dbReference type="PANTHER" id="PTHR43792">
    <property type="entry name" value="GNAT FAMILY, PUTATIVE (AFU_ORTHOLOGUE AFUA_3G00765)-RELATED-RELATED"/>
    <property type="match status" value="1"/>
</dbReference>
<dbReference type="InterPro" id="IPR016181">
    <property type="entry name" value="Acyl_CoA_acyltransferase"/>
</dbReference>
<feature type="domain" description="N-acetyltransferase" evidence="1">
    <location>
        <begin position="10"/>
        <end position="172"/>
    </location>
</feature>
<dbReference type="SUPFAM" id="SSF55729">
    <property type="entry name" value="Acyl-CoA N-acyltransferases (Nat)"/>
    <property type="match status" value="1"/>
</dbReference>
<evidence type="ECO:0000313" key="2">
    <source>
        <dbReference type="EMBL" id="MBT1696633.1"/>
    </source>
</evidence>
<dbReference type="InterPro" id="IPR000182">
    <property type="entry name" value="GNAT_dom"/>
</dbReference>
<dbReference type="Pfam" id="PF13302">
    <property type="entry name" value="Acetyltransf_3"/>
    <property type="match status" value="1"/>
</dbReference>
<keyword evidence="3" id="KW-1185">Reference proteome</keyword>
<organism evidence="2 3">
    <name type="scientific">Chryseosolibacter histidini</name>
    <dbReference type="NCBI Taxonomy" id="2782349"/>
    <lineage>
        <taxon>Bacteria</taxon>
        <taxon>Pseudomonadati</taxon>
        <taxon>Bacteroidota</taxon>
        <taxon>Cytophagia</taxon>
        <taxon>Cytophagales</taxon>
        <taxon>Chryseotaleaceae</taxon>
        <taxon>Chryseosolibacter</taxon>
    </lineage>
</organism>
<dbReference type="AlphaFoldDB" id="A0AAP2DHR7"/>
<dbReference type="Proteomes" id="UP001319200">
    <property type="component" value="Unassembled WGS sequence"/>
</dbReference>
<dbReference type="GO" id="GO:0016747">
    <property type="term" value="F:acyltransferase activity, transferring groups other than amino-acyl groups"/>
    <property type="evidence" value="ECO:0007669"/>
    <property type="project" value="InterPro"/>
</dbReference>
<name>A0AAP2DHR7_9BACT</name>
<evidence type="ECO:0000259" key="1">
    <source>
        <dbReference type="PROSITE" id="PS51186"/>
    </source>
</evidence>
<comment type="caution">
    <text evidence="2">The sequence shown here is derived from an EMBL/GenBank/DDBJ whole genome shotgun (WGS) entry which is preliminary data.</text>
</comment>
<dbReference type="PANTHER" id="PTHR43792:SF1">
    <property type="entry name" value="N-ACETYLTRANSFERASE DOMAIN-CONTAINING PROTEIN"/>
    <property type="match status" value="1"/>
</dbReference>
<sequence>MKYILETERLRLREFTYDDCDFIIELLNSPGWLQFIGDRNVRNREQAQHYLENGPFKSYRVNGYGLYMVEKKNGMEEKSALSIGMCGILNRDTLDCPDIGFALLPDFGGMGYALEIARATLVYAKEKLGLQKIAAITLPGNVRSIRLLEKLGLSFRNKIHSASGDELLLYSN</sequence>
<dbReference type="RefSeq" id="WP_254161932.1">
    <property type="nucleotide sequence ID" value="NZ_JAHESF010000005.1"/>
</dbReference>
<accession>A0AAP2DHR7</accession>
<gene>
    <name evidence="2" type="ORF">KK083_07100</name>
</gene>
<dbReference type="InterPro" id="IPR051531">
    <property type="entry name" value="N-acetyltransferase"/>
</dbReference>
<dbReference type="EMBL" id="JAHESF010000005">
    <property type="protein sequence ID" value="MBT1696633.1"/>
    <property type="molecule type" value="Genomic_DNA"/>
</dbReference>
<dbReference type="Gene3D" id="3.40.630.30">
    <property type="match status" value="1"/>
</dbReference>
<evidence type="ECO:0000313" key="3">
    <source>
        <dbReference type="Proteomes" id="UP001319200"/>
    </source>
</evidence>
<protein>
    <submittedName>
        <fullName evidence="2">GNAT family N-acetyltransferase</fullName>
    </submittedName>
</protein>